<feature type="transmembrane region" description="Helical" evidence="7">
    <location>
        <begin position="214"/>
        <end position="240"/>
    </location>
</feature>
<keyword evidence="10" id="KW-1185">Reference proteome</keyword>
<dbReference type="InterPro" id="IPR049326">
    <property type="entry name" value="Rhodopsin_dom_fungi"/>
</dbReference>
<feature type="transmembrane region" description="Helical" evidence="7">
    <location>
        <begin position="176"/>
        <end position="202"/>
    </location>
</feature>
<evidence type="ECO:0000259" key="8">
    <source>
        <dbReference type="Pfam" id="PF20684"/>
    </source>
</evidence>
<comment type="caution">
    <text evidence="9">The sequence shown here is derived from an EMBL/GenBank/DDBJ whole genome shotgun (WGS) entry which is preliminary data.</text>
</comment>
<keyword evidence="2 7" id="KW-0812">Transmembrane</keyword>
<proteinExistence type="inferred from homology"/>
<dbReference type="Pfam" id="PF20684">
    <property type="entry name" value="Fung_rhodopsin"/>
    <property type="match status" value="1"/>
</dbReference>
<evidence type="ECO:0000313" key="10">
    <source>
        <dbReference type="Proteomes" id="UP001433268"/>
    </source>
</evidence>
<protein>
    <recommendedName>
        <fullName evidence="8">Rhodopsin domain-containing protein</fullName>
    </recommendedName>
</protein>
<feature type="transmembrane region" description="Helical" evidence="7">
    <location>
        <begin position="46"/>
        <end position="68"/>
    </location>
</feature>
<dbReference type="PANTHER" id="PTHR33048:SF134">
    <property type="entry name" value="INTEGRAL MEMBRANE PROTEIN"/>
    <property type="match status" value="1"/>
</dbReference>
<dbReference type="Proteomes" id="UP001433268">
    <property type="component" value="Unassembled WGS sequence"/>
</dbReference>
<name>A0ABR1UTE1_9PEZI</name>
<dbReference type="PANTHER" id="PTHR33048">
    <property type="entry name" value="PTH11-LIKE INTEGRAL MEMBRANE PROTEIN (AFU_ORTHOLOGUE AFUA_5G11245)"/>
    <property type="match status" value="1"/>
</dbReference>
<feature type="region of interest" description="Disordered" evidence="6">
    <location>
        <begin position="299"/>
        <end position="350"/>
    </location>
</feature>
<evidence type="ECO:0000256" key="6">
    <source>
        <dbReference type="SAM" id="MobiDB-lite"/>
    </source>
</evidence>
<dbReference type="GeneID" id="92051670"/>
<dbReference type="EMBL" id="JAQQWN010000010">
    <property type="protein sequence ID" value="KAK8062199.1"/>
    <property type="molecule type" value="Genomic_DNA"/>
</dbReference>
<feature type="transmembrane region" description="Helical" evidence="7">
    <location>
        <begin position="133"/>
        <end position="164"/>
    </location>
</feature>
<evidence type="ECO:0000256" key="7">
    <source>
        <dbReference type="SAM" id="Phobius"/>
    </source>
</evidence>
<evidence type="ECO:0000256" key="1">
    <source>
        <dbReference type="ARBA" id="ARBA00004141"/>
    </source>
</evidence>
<comment type="subcellular location">
    <subcellularLocation>
        <location evidence="1">Membrane</location>
        <topology evidence="1">Multi-pass membrane protein</topology>
    </subcellularLocation>
</comment>
<evidence type="ECO:0000256" key="5">
    <source>
        <dbReference type="ARBA" id="ARBA00038359"/>
    </source>
</evidence>
<feature type="domain" description="Rhodopsin" evidence="8">
    <location>
        <begin position="31"/>
        <end position="283"/>
    </location>
</feature>
<keyword evidence="3 7" id="KW-1133">Transmembrane helix</keyword>
<keyword evidence="4 7" id="KW-0472">Membrane</keyword>
<evidence type="ECO:0000256" key="2">
    <source>
        <dbReference type="ARBA" id="ARBA00022692"/>
    </source>
</evidence>
<feature type="transmembrane region" description="Helical" evidence="7">
    <location>
        <begin position="100"/>
        <end position="121"/>
    </location>
</feature>
<reference evidence="9 10" key="1">
    <citation type="submission" date="2023-01" db="EMBL/GenBank/DDBJ databases">
        <title>Analysis of 21 Apiospora genomes using comparative genomics revels a genus with tremendous synthesis potential of carbohydrate active enzymes and secondary metabolites.</title>
        <authorList>
            <person name="Sorensen T."/>
        </authorList>
    </citation>
    <scope>NUCLEOTIDE SEQUENCE [LARGE SCALE GENOMIC DNA]</scope>
    <source>
        <strain evidence="9 10">CBS 114990</strain>
    </source>
</reference>
<evidence type="ECO:0000256" key="4">
    <source>
        <dbReference type="ARBA" id="ARBA00023136"/>
    </source>
</evidence>
<dbReference type="RefSeq" id="XP_066660798.1">
    <property type="nucleotide sequence ID" value="XM_066818610.1"/>
</dbReference>
<organism evidence="9 10">
    <name type="scientific">Apiospora hydei</name>
    <dbReference type="NCBI Taxonomy" id="1337664"/>
    <lineage>
        <taxon>Eukaryota</taxon>
        <taxon>Fungi</taxon>
        <taxon>Dikarya</taxon>
        <taxon>Ascomycota</taxon>
        <taxon>Pezizomycotina</taxon>
        <taxon>Sordariomycetes</taxon>
        <taxon>Xylariomycetidae</taxon>
        <taxon>Amphisphaeriales</taxon>
        <taxon>Apiosporaceae</taxon>
        <taxon>Apiospora</taxon>
    </lineage>
</organism>
<comment type="similarity">
    <text evidence="5">Belongs to the SAT4 family.</text>
</comment>
<sequence length="350" mass="39098">MVEQHYYQTAQHAVAAGVALSLLDIGAVTCRFKARALSKQPLKIDDWLLLPATLLTIGVGICLVYGAYHEAFGYRQFPTSMENPSTLALNQMGLSIKLEWTISILLPIAMACTKLSFIFFYRRIFSINRDLKWFLWGLCIFVVMWAIAFVIATLLCCGTMLFAIWKPISEMAMCKFFLDVLMAFCITGFVTDLVIIGIPIPIVWRLKLSTTNKLVASCSFLVGAVTLASSLARLIVSVGFVKEAADPNRDFILNTTLYCYWGMVECSIGVFAACLPTLQIFFRRNTWQSVVSKTKSLLSSGSRSSRNTKNRFDSESSQDIRLKERDQRDGKDKNSSRGPSASVDEYPPSS</sequence>
<evidence type="ECO:0000256" key="3">
    <source>
        <dbReference type="ARBA" id="ARBA00022989"/>
    </source>
</evidence>
<dbReference type="InterPro" id="IPR052337">
    <property type="entry name" value="SAT4-like"/>
</dbReference>
<feature type="compositionally biased region" description="Basic and acidic residues" evidence="6">
    <location>
        <begin position="310"/>
        <end position="335"/>
    </location>
</feature>
<accession>A0ABR1UTE1</accession>
<feature type="transmembrane region" description="Helical" evidence="7">
    <location>
        <begin position="260"/>
        <end position="282"/>
    </location>
</feature>
<gene>
    <name evidence="9" type="ORF">PG997_014296</name>
</gene>
<evidence type="ECO:0000313" key="9">
    <source>
        <dbReference type="EMBL" id="KAK8062199.1"/>
    </source>
</evidence>